<evidence type="ECO:0000313" key="4">
    <source>
        <dbReference type="Proteomes" id="UP000790833"/>
    </source>
</evidence>
<dbReference type="AlphaFoldDB" id="A0A9P7VCK4"/>
<dbReference type="Proteomes" id="UP000790833">
    <property type="component" value="Unassembled WGS sequence"/>
</dbReference>
<dbReference type="Pfam" id="PF13621">
    <property type="entry name" value="Cupin_8"/>
    <property type="match status" value="1"/>
</dbReference>
<sequence length="506" mass="57811">MSITKKQKLINNYKGYSIKEGDEITVLQDIPSAKVFWNEYIKIRKPIKFTKQDTLELSNFTAKNIKDFLQYDLDLQVERKHNYGFGGGHTREKLLMERILKEFEKGDRSYYLTTQYDFDDPDFDSENEGESKEEEGSNDEDGGFGTVFSDTSSMASLDMNDLHDDFDDEEAKEEAVDNEHADSDNSGFSSETDSEMTEEELRYRLKELLQPPLTNLYGKIPILPEVFKTLVPQQVNLWMGATDPIVDLKEELPALDETKKNLGLGRYIPSGGTSSGLHHDHADNLYILAQGRKRFTLISPLDAEKLHTVGTIFQIFENGIIDYDEDEHAPDWSHVRDDGALVTDVIQWKLETDDTLSSETRKTLEQSLEASKVARKSKTVVKGLKLDPPSFSTIPPCLLHLDEILNEEYKQRLTRFAEKYFPEVLKINKMVVELKPGEALYLPCGWFHEVSSFGTSGANAPLENVHIAINYWMVPPNNLEDMNNCYKDGYYVEDWGRTKAGFESLI</sequence>
<dbReference type="Gene3D" id="2.60.120.650">
    <property type="entry name" value="Cupin"/>
    <property type="match status" value="1"/>
</dbReference>
<dbReference type="PROSITE" id="PS51184">
    <property type="entry name" value="JMJC"/>
    <property type="match status" value="1"/>
</dbReference>
<dbReference type="SUPFAM" id="SSF51197">
    <property type="entry name" value="Clavaminate synthase-like"/>
    <property type="match status" value="1"/>
</dbReference>
<accession>A0A9P7VCK4</accession>
<feature type="compositionally biased region" description="Basic and acidic residues" evidence="1">
    <location>
        <begin position="173"/>
        <end position="183"/>
    </location>
</feature>
<dbReference type="OrthoDB" id="415358at2759"/>
<evidence type="ECO:0000313" key="3">
    <source>
        <dbReference type="EMBL" id="KAG7195235.1"/>
    </source>
</evidence>
<dbReference type="PANTHER" id="PTHR12461">
    <property type="entry name" value="HYPOXIA-INDUCIBLE FACTOR 1 ALPHA INHIBITOR-RELATED"/>
    <property type="match status" value="1"/>
</dbReference>
<feature type="compositionally biased region" description="Acidic residues" evidence="1">
    <location>
        <begin position="117"/>
        <end position="142"/>
    </location>
</feature>
<feature type="region of interest" description="Disordered" evidence="1">
    <location>
        <begin position="117"/>
        <end position="150"/>
    </location>
</feature>
<proteinExistence type="predicted"/>
<keyword evidence="4" id="KW-1185">Reference proteome</keyword>
<dbReference type="EMBL" id="JAHMUF010000004">
    <property type="protein sequence ID" value="KAG7195235.1"/>
    <property type="molecule type" value="Genomic_DNA"/>
</dbReference>
<dbReference type="GeneID" id="66117135"/>
<feature type="region of interest" description="Disordered" evidence="1">
    <location>
        <begin position="168"/>
        <end position="199"/>
    </location>
</feature>
<dbReference type="InterPro" id="IPR003347">
    <property type="entry name" value="JmjC_dom"/>
</dbReference>
<comment type="caution">
    <text evidence="3">The sequence shown here is derived from an EMBL/GenBank/DDBJ whole genome shotgun (WGS) entry which is preliminary data.</text>
</comment>
<organism evidence="3 4">
    <name type="scientific">Scheffersomyces spartinae</name>
    <dbReference type="NCBI Taxonomy" id="45513"/>
    <lineage>
        <taxon>Eukaryota</taxon>
        <taxon>Fungi</taxon>
        <taxon>Dikarya</taxon>
        <taxon>Ascomycota</taxon>
        <taxon>Saccharomycotina</taxon>
        <taxon>Pichiomycetes</taxon>
        <taxon>Debaryomycetaceae</taxon>
        <taxon>Scheffersomyces</taxon>
    </lineage>
</organism>
<gene>
    <name evidence="3" type="ORF">KQ657_003761</name>
</gene>
<protein>
    <recommendedName>
        <fullName evidence="2">JmjC domain-containing protein</fullName>
    </recommendedName>
</protein>
<dbReference type="RefSeq" id="XP_043050782.1">
    <property type="nucleotide sequence ID" value="XM_043194458.1"/>
</dbReference>
<reference evidence="3" key="1">
    <citation type="submission" date="2021-03" db="EMBL/GenBank/DDBJ databases">
        <authorList>
            <person name="Palmer J.M."/>
        </authorList>
    </citation>
    <scope>NUCLEOTIDE SEQUENCE</scope>
    <source>
        <strain evidence="3">ARV_011</strain>
    </source>
</reference>
<evidence type="ECO:0000259" key="2">
    <source>
        <dbReference type="PROSITE" id="PS51184"/>
    </source>
</evidence>
<name>A0A9P7VCK4_9ASCO</name>
<evidence type="ECO:0000256" key="1">
    <source>
        <dbReference type="SAM" id="MobiDB-lite"/>
    </source>
</evidence>
<dbReference type="PANTHER" id="PTHR12461:SF100">
    <property type="entry name" value="JMJC DOMAIN-CONTAINING PROTEIN 4"/>
    <property type="match status" value="1"/>
</dbReference>
<feature type="domain" description="JmjC" evidence="2">
    <location>
        <begin position="232"/>
        <end position="490"/>
    </location>
</feature>
<dbReference type="InterPro" id="IPR041667">
    <property type="entry name" value="Cupin_8"/>
</dbReference>